<dbReference type="CDD" id="cd00255">
    <property type="entry name" value="nidG2"/>
    <property type="match status" value="1"/>
</dbReference>
<dbReference type="SMART" id="SM00179">
    <property type="entry name" value="EGF_CA"/>
    <property type="match status" value="6"/>
</dbReference>
<proteinExistence type="predicted"/>
<feature type="compositionally biased region" description="Basic and acidic residues" evidence="14">
    <location>
        <begin position="346"/>
        <end position="362"/>
    </location>
</feature>
<feature type="compositionally biased region" description="Acidic residues" evidence="14">
    <location>
        <begin position="239"/>
        <end position="255"/>
    </location>
</feature>
<dbReference type="Gene3D" id="2.120.10.30">
    <property type="entry name" value="TolB, C-terminal domain"/>
    <property type="match status" value="1"/>
</dbReference>
<feature type="domain" description="EGF-like" evidence="16">
    <location>
        <begin position="1290"/>
        <end position="1331"/>
    </location>
</feature>
<keyword evidence="7" id="KW-0106">Calcium</keyword>
<dbReference type="Gene3D" id="2.40.155.10">
    <property type="entry name" value="Green fluorescent protein"/>
    <property type="match status" value="1"/>
</dbReference>
<dbReference type="InterPro" id="IPR000033">
    <property type="entry name" value="LDLR_classB_rpt"/>
</dbReference>
<feature type="repeat" description="LDL-receptor class B" evidence="13">
    <location>
        <begin position="1381"/>
        <end position="1423"/>
    </location>
</feature>
<evidence type="ECO:0000256" key="7">
    <source>
        <dbReference type="ARBA" id="ARBA00022837"/>
    </source>
</evidence>
<evidence type="ECO:0000256" key="11">
    <source>
        <dbReference type="ARBA" id="ARBA00023180"/>
    </source>
</evidence>
<dbReference type="GO" id="GO:0042813">
    <property type="term" value="F:Wnt receptor activity"/>
    <property type="evidence" value="ECO:0007669"/>
    <property type="project" value="TreeGrafter"/>
</dbReference>
<evidence type="ECO:0000259" key="18">
    <source>
        <dbReference type="PROSITE" id="PS51220"/>
    </source>
</evidence>
<dbReference type="Pfam" id="PF07645">
    <property type="entry name" value="EGF_CA"/>
    <property type="match status" value="2"/>
</dbReference>
<dbReference type="SUPFAM" id="SSF57184">
    <property type="entry name" value="Growth factor receptor domain"/>
    <property type="match status" value="1"/>
</dbReference>
<dbReference type="InterPro" id="IPR050778">
    <property type="entry name" value="Cueball_EGF_LRP_Nidogen"/>
</dbReference>
<dbReference type="SMART" id="SM00539">
    <property type="entry name" value="NIDO"/>
    <property type="match status" value="1"/>
</dbReference>
<feature type="domain" description="EGF-like" evidence="16">
    <location>
        <begin position="444"/>
        <end position="487"/>
    </location>
</feature>
<keyword evidence="20" id="KW-1185">Reference proteome</keyword>
<dbReference type="PROSITE" id="PS01187">
    <property type="entry name" value="EGF_CA"/>
    <property type="match status" value="1"/>
</dbReference>
<feature type="domain" description="EGF-like" evidence="16">
    <location>
        <begin position="1002"/>
        <end position="1046"/>
    </location>
</feature>
<evidence type="ECO:0000256" key="2">
    <source>
        <dbReference type="ARBA" id="ARBA00022525"/>
    </source>
</evidence>
<evidence type="ECO:0000256" key="3">
    <source>
        <dbReference type="ARBA" id="ARBA00022530"/>
    </source>
</evidence>
<dbReference type="OMA" id="DECQRGD"/>
<dbReference type="Gene3D" id="2.10.25.10">
    <property type="entry name" value="Laminin"/>
    <property type="match status" value="11"/>
</dbReference>
<evidence type="ECO:0000256" key="15">
    <source>
        <dbReference type="SAM" id="SignalP"/>
    </source>
</evidence>
<dbReference type="InterPro" id="IPR003886">
    <property type="entry name" value="NIDO_dom"/>
</dbReference>
<dbReference type="SMART" id="SM00135">
    <property type="entry name" value="LY"/>
    <property type="match status" value="5"/>
</dbReference>
<dbReference type="CDD" id="cd00054">
    <property type="entry name" value="EGF_CA"/>
    <property type="match status" value="2"/>
</dbReference>
<feature type="domain" description="EGF-like" evidence="16">
    <location>
        <begin position="1116"/>
        <end position="1158"/>
    </location>
</feature>
<dbReference type="InterPro" id="IPR000742">
    <property type="entry name" value="EGF"/>
</dbReference>
<dbReference type="FunFam" id="2.10.25.10:FF:000038">
    <property type="entry name" value="Fibrillin 2"/>
    <property type="match status" value="1"/>
</dbReference>
<dbReference type="STRING" id="6265.A0A0B2W2L9"/>
<dbReference type="GO" id="GO:0005604">
    <property type="term" value="C:basement membrane"/>
    <property type="evidence" value="ECO:0007669"/>
    <property type="project" value="UniProtKB-SubCell"/>
</dbReference>
<comment type="caution">
    <text evidence="19">The sequence shown here is derived from an EMBL/GenBank/DDBJ whole genome shotgun (WGS) entry which is preliminary data.</text>
</comment>
<keyword evidence="10 12" id="KW-1015">Disulfide bond</keyword>
<dbReference type="PANTHER" id="PTHR46513">
    <property type="entry name" value="VITELLOGENIN RECEPTOR-LIKE PROTEIN-RELATED-RELATED"/>
    <property type="match status" value="1"/>
</dbReference>
<dbReference type="InterPro" id="IPR006605">
    <property type="entry name" value="G2_nidogen/fibulin_G2F"/>
</dbReference>
<evidence type="ECO:0000256" key="6">
    <source>
        <dbReference type="ARBA" id="ARBA00022737"/>
    </source>
</evidence>
<feature type="disulfide bond" evidence="12">
    <location>
        <begin position="961"/>
        <end position="978"/>
    </location>
</feature>
<feature type="compositionally biased region" description="Polar residues" evidence="14">
    <location>
        <begin position="363"/>
        <end position="372"/>
    </location>
</feature>
<dbReference type="SMART" id="SM00682">
    <property type="entry name" value="G2F"/>
    <property type="match status" value="1"/>
</dbReference>
<evidence type="ECO:0000256" key="5">
    <source>
        <dbReference type="ARBA" id="ARBA00022729"/>
    </source>
</evidence>
<dbReference type="PROSITE" id="PS50993">
    <property type="entry name" value="NIDOGEN_G2"/>
    <property type="match status" value="1"/>
</dbReference>
<evidence type="ECO:0000313" key="20">
    <source>
        <dbReference type="Proteomes" id="UP000031036"/>
    </source>
</evidence>
<feature type="repeat" description="LDL-receptor class B" evidence="13">
    <location>
        <begin position="1512"/>
        <end position="1553"/>
    </location>
</feature>
<comment type="caution">
    <text evidence="12">Lacks conserved residue(s) required for the propagation of feature annotation.</text>
</comment>
<dbReference type="PROSITE" id="PS51220">
    <property type="entry name" value="NIDO"/>
    <property type="match status" value="1"/>
</dbReference>
<dbReference type="PROSITE" id="PS00010">
    <property type="entry name" value="ASX_HYDROXYL"/>
    <property type="match status" value="2"/>
</dbReference>
<keyword evidence="9" id="KW-0130">Cell adhesion</keyword>
<feature type="disulfide bond" evidence="12">
    <location>
        <begin position="1171"/>
        <end position="1188"/>
    </location>
</feature>
<feature type="disulfide bond" evidence="12">
    <location>
        <begin position="1217"/>
        <end position="1234"/>
    </location>
</feature>
<evidence type="ECO:0000256" key="8">
    <source>
        <dbReference type="ARBA" id="ARBA00022869"/>
    </source>
</evidence>
<dbReference type="GO" id="GO:0017147">
    <property type="term" value="F:Wnt-protein binding"/>
    <property type="evidence" value="ECO:0007669"/>
    <property type="project" value="TreeGrafter"/>
</dbReference>
<feature type="domain" description="EGF-like" evidence="16">
    <location>
        <begin position="1252"/>
        <end position="1289"/>
    </location>
</feature>
<dbReference type="InterPro" id="IPR011042">
    <property type="entry name" value="6-blade_b-propeller_TolB-like"/>
</dbReference>
<feature type="domain" description="EGF-like" evidence="16">
    <location>
        <begin position="786"/>
        <end position="826"/>
    </location>
</feature>
<feature type="domain" description="Nidogen G2 beta-barrel" evidence="17">
    <location>
        <begin position="491"/>
        <end position="716"/>
    </location>
</feature>
<dbReference type="OrthoDB" id="9990982at2759"/>
<dbReference type="InterPro" id="IPR018097">
    <property type="entry name" value="EGF_Ca-bd_CS"/>
</dbReference>
<dbReference type="InterPro" id="IPR000152">
    <property type="entry name" value="EGF-type_Asp/Asn_hydroxyl_site"/>
</dbReference>
<keyword evidence="3" id="KW-0272">Extracellular matrix</keyword>
<dbReference type="GO" id="GO:0060070">
    <property type="term" value="P:canonical Wnt signaling pathway"/>
    <property type="evidence" value="ECO:0007669"/>
    <property type="project" value="TreeGrafter"/>
</dbReference>
<dbReference type="PANTHER" id="PTHR46513:SF13">
    <property type="entry name" value="EGF-LIKE DOMAIN-CONTAINING PROTEIN"/>
    <property type="match status" value="1"/>
</dbReference>
<keyword evidence="6" id="KW-0677">Repeat</keyword>
<dbReference type="PROSITE" id="PS01186">
    <property type="entry name" value="EGF_2"/>
    <property type="match status" value="9"/>
</dbReference>
<feature type="domain" description="EGF-like" evidence="16">
    <location>
        <begin position="1206"/>
        <end position="1249"/>
    </location>
</feature>
<keyword evidence="11" id="KW-0325">Glycoprotein</keyword>
<feature type="repeat" description="LDL-receptor class B" evidence="13">
    <location>
        <begin position="1467"/>
        <end position="1511"/>
    </location>
</feature>
<dbReference type="GO" id="GO:0007160">
    <property type="term" value="P:cell-matrix adhesion"/>
    <property type="evidence" value="ECO:0007669"/>
    <property type="project" value="InterPro"/>
</dbReference>
<comment type="subcellular location">
    <subcellularLocation>
        <location evidence="1">Secreted</location>
        <location evidence="1">Extracellular space</location>
        <location evidence="1">Extracellular matrix</location>
        <location evidence="1">Basement membrane</location>
    </subcellularLocation>
</comment>
<evidence type="ECO:0000256" key="10">
    <source>
        <dbReference type="ARBA" id="ARBA00023157"/>
    </source>
</evidence>
<dbReference type="Pfam" id="PF06119">
    <property type="entry name" value="NIDO"/>
    <property type="match status" value="1"/>
</dbReference>
<dbReference type="InterPro" id="IPR001881">
    <property type="entry name" value="EGF-like_Ca-bd_dom"/>
</dbReference>
<keyword evidence="8" id="KW-0084">Basement membrane</keyword>
<feature type="chain" id="PRO_5002096435" evidence="15">
    <location>
        <begin position="19"/>
        <end position="1637"/>
    </location>
</feature>
<keyword evidence="2" id="KW-0964">Secreted</keyword>
<organism evidence="19 20">
    <name type="scientific">Toxocara canis</name>
    <name type="common">Canine roundworm</name>
    <dbReference type="NCBI Taxonomy" id="6265"/>
    <lineage>
        <taxon>Eukaryota</taxon>
        <taxon>Metazoa</taxon>
        <taxon>Ecdysozoa</taxon>
        <taxon>Nematoda</taxon>
        <taxon>Chromadorea</taxon>
        <taxon>Rhabditida</taxon>
        <taxon>Spirurina</taxon>
        <taxon>Ascaridomorpha</taxon>
        <taxon>Ascaridoidea</taxon>
        <taxon>Toxocaridae</taxon>
        <taxon>Toxocara</taxon>
    </lineage>
</organism>
<feature type="domain" description="EGF-like" evidence="16">
    <location>
        <begin position="1159"/>
        <end position="1202"/>
    </location>
</feature>
<accession>A0A0B2W2L9</accession>
<feature type="signal peptide" evidence="15">
    <location>
        <begin position="1"/>
        <end position="18"/>
    </location>
</feature>
<dbReference type="CDD" id="cd00053">
    <property type="entry name" value="EGF"/>
    <property type="match status" value="1"/>
</dbReference>
<dbReference type="InterPro" id="IPR009017">
    <property type="entry name" value="GFP"/>
</dbReference>
<feature type="disulfide bond" evidence="12">
    <location>
        <begin position="1126"/>
        <end position="1143"/>
    </location>
</feature>
<dbReference type="Pfam" id="PF00058">
    <property type="entry name" value="Ldl_recept_b"/>
    <property type="match status" value="2"/>
</dbReference>
<dbReference type="InterPro" id="IPR009030">
    <property type="entry name" value="Growth_fac_rcpt_cys_sf"/>
</dbReference>
<feature type="domain" description="NIDO" evidence="18">
    <location>
        <begin position="86"/>
        <end position="229"/>
    </location>
</feature>
<gene>
    <name evidence="19" type="primary">NID1</name>
    <name evidence="19" type="ORF">Tcan_14989</name>
</gene>
<keyword evidence="4 12" id="KW-0245">EGF-like domain</keyword>
<feature type="domain" description="EGF-like" evidence="16">
    <location>
        <begin position="897"/>
        <end position="936"/>
    </location>
</feature>
<feature type="compositionally biased region" description="Basic and acidic residues" evidence="14">
    <location>
        <begin position="394"/>
        <end position="416"/>
    </location>
</feature>
<dbReference type="Proteomes" id="UP000031036">
    <property type="component" value="Unassembled WGS sequence"/>
</dbReference>
<dbReference type="SMART" id="SM00181">
    <property type="entry name" value="EGF"/>
    <property type="match status" value="13"/>
</dbReference>
<feature type="compositionally biased region" description="Polar residues" evidence="14">
    <location>
        <begin position="330"/>
        <end position="341"/>
    </location>
</feature>
<evidence type="ECO:0000256" key="9">
    <source>
        <dbReference type="ARBA" id="ARBA00022889"/>
    </source>
</evidence>
<evidence type="ECO:0000256" key="12">
    <source>
        <dbReference type="PROSITE-ProRule" id="PRU00076"/>
    </source>
</evidence>
<keyword evidence="5 15" id="KW-0732">Signal</keyword>
<dbReference type="InterPro" id="IPR049883">
    <property type="entry name" value="NOTCH1_EGF-like"/>
</dbReference>
<evidence type="ECO:0000259" key="16">
    <source>
        <dbReference type="PROSITE" id="PS50026"/>
    </source>
</evidence>
<feature type="region of interest" description="Disordered" evidence="14">
    <location>
        <begin position="226"/>
        <end position="275"/>
    </location>
</feature>
<protein>
    <submittedName>
        <fullName evidence="19">Nidogen-1</fullName>
    </submittedName>
</protein>
<evidence type="ECO:0000313" key="19">
    <source>
        <dbReference type="EMBL" id="KHN87832.1"/>
    </source>
</evidence>
<feature type="region of interest" description="Disordered" evidence="14">
    <location>
        <begin position="329"/>
        <end position="418"/>
    </location>
</feature>
<evidence type="ECO:0000259" key="17">
    <source>
        <dbReference type="PROSITE" id="PS50993"/>
    </source>
</evidence>
<dbReference type="EMBL" id="JPKZ01000333">
    <property type="protein sequence ID" value="KHN87832.1"/>
    <property type="molecule type" value="Genomic_DNA"/>
</dbReference>
<evidence type="ECO:0000256" key="13">
    <source>
        <dbReference type="PROSITE-ProRule" id="PRU00461"/>
    </source>
</evidence>
<feature type="domain" description="EGF-like" evidence="16">
    <location>
        <begin position="951"/>
        <end position="992"/>
    </location>
</feature>
<dbReference type="SUPFAM" id="SSF63825">
    <property type="entry name" value="YWTD domain"/>
    <property type="match status" value="1"/>
</dbReference>
<feature type="region of interest" description="Disordered" evidence="14">
    <location>
        <begin position="718"/>
        <end position="738"/>
    </location>
</feature>
<evidence type="ECO:0000256" key="14">
    <source>
        <dbReference type="SAM" id="MobiDB-lite"/>
    </source>
</evidence>
<reference evidence="19 20" key="1">
    <citation type="submission" date="2014-11" db="EMBL/GenBank/DDBJ databases">
        <title>Genetic blueprint of the zoonotic pathogen Toxocara canis.</title>
        <authorList>
            <person name="Zhu X.-Q."/>
            <person name="Korhonen P.K."/>
            <person name="Cai H."/>
            <person name="Young N.D."/>
            <person name="Nejsum P."/>
            <person name="von Samson-Himmelstjerna G."/>
            <person name="Boag P.R."/>
            <person name="Tan P."/>
            <person name="Li Q."/>
            <person name="Min J."/>
            <person name="Yang Y."/>
            <person name="Wang X."/>
            <person name="Fang X."/>
            <person name="Hall R.S."/>
            <person name="Hofmann A."/>
            <person name="Sternberg P.W."/>
            <person name="Jex A.R."/>
            <person name="Gasser R.B."/>
        </authorList>
    </citation>
    <scope>NUCLEOTIDE SEQUENCE [LARGE SCALE GENOMIC DNA]</scope>
    <source>
        <strain evidence="19">PN_DK_2014</strain>
    </source>
</reference>
<evidence type="ECO:0000256" key="4">
    <source>
        <dbReference type="ARBA" id="ARBA00022536"/>
    </source>
</evidence>
<dbReference type="FunFam" id="2.120.10.30:FF:000241">
    <property type="entry name" value="Low-density lipoprotein receptor-related protein 6"/>
    <property type="match status" value="1"/>
</dbReference>
<dbReference type="Pfam" id="PF07474">
    <property type="entry name" value="G2F"/>
    <property type="match status" value="1"/>
</dbReference>
<feature type="repeat" description="LDL-receptor class B" evidence="13">
    <location>
        <begin position="1424"/>
        <end position="1466"/>
    </location>
</feature>
<dbReference type="GO" id="GO:0005886">
    <property type="term" value="C:plasma membrane"/>
    <property type="evidence" value="ECO:0007669"/>
    <property type="project" value="TreeGrafter"/>
</dbReference>
<sequence>MLPYRVLILLFLSPLAYAAELYRFGADEADQEISFSNDPSAVTLDVPIIYFEEAQNELFISANGVVSFGRPIAGPEVKNLDTERTSAIAVFYVPTSGGTIYYRGTSSDDNLLNDLTSCIRKNFPQRDSSEFTALHAVLITWDDVTASDSSGLNQYQLALVTDGLSSYAVFLYNRIDWATSEGRIAQAGLYFSDGRRQTMVNSGTTNIKELVNLSNNQKEGSYIFRISGSSPEDPSGSVVEDDYTYNDYEPDYDPDENIRRPQPASAPDCPPDPYRHRCPSECQILTDDRGCSLCVCSHPPAHQRETLSENDINHNVEPAYRRMHAPNIYPQESPTEASETLNEIEEQSHSEGQENKLNKDEQLQPSETSHITVESPPQLEPKTTQEIPPSIPEHPPEYKHEESGRRDEEHEQRTEIVEEDTLPDDTRVDAPPSFTNGAGVEGEIPLSCSEASETMQPCHTHARCIDYHPGYCCECLPGYYGNGKECLKSGDPQRISGGFEGVINGEEVGRTELHTYVMTAEGRAYTALSQIPPHLGRSLLLLNPVGGAMGWLFAKVESPSSYNGFQLTGGLFNRTVNVHIGDRSAVTIKQHFSGRDIYHYFKAHIFVTGTLPQLADGVEVTYPDHEEEYRREGPGFIRSYSSYDVLVKENGSERTMRLTIDQQIHYKECPYKAFNKDSVVVLRVSRPHVLYDTEERIVRYASANKATNERSHSLVEAAIPEPQESHYARPQQPSQRSRDPCLQGNHLCTLPNMFCTAVEPSYRCECERGYHAHPDATTHLGWRCIDLDECQRGDHTCDQNAICTNTDGGFNCECRPGYHGDGHRCHTVSGVGGGVEGGCRSHQECHQWGECVFGQNGEAGHCRCRGWYVGDGVRHCGPPGEQPQSVVTDTAQRQDNTGNLCGGYTCDTNADCMPAPRGGDECVCRAGYHGNGVQCEPHVETMRPIVYPVGVGSMCRSHEECGEHGNCVYGTDVGFYRCVCVPPYRSDGAQCVHDETADVGPQMASCDVENNCDVNGDCVFEKGPKDESFYRCRCRPGFTGDGLRCIQTSIDGIPFTTFGEQHCDTLHNCGVNAECVHDARMGHHICRCMDNFDGDGYSCTPVQGHFPPEQPHVPDMRQTCREASDCHRNAHCVVRENSFEYYCECLPGYKGDGVNVCKSADECSPTEPQSCHEHAECVYGQVEGAYICKCIQGFAGDGRVCTPHARPSTCDEEPAICHVNAQCVYNHDEGKHICICKPGSIGDGYANCEIHESPRCGRCSTHARCVQKENGAWVCECNPGYQGNGHVCSPFTSCLDDRTICDPNAECVPGEHGYYVCNCHYGYHGNGRTCTPDSENREEVLLIGRGMTVIQRGTNPDIHGKQLVVIPHQIVVGLDFDCQQERIVWSDISGHTLRSASLNGTDEKKFLDSVLESPEGIAIDWSSRNVYYADSVKDEIGVATLDGKYQKTLVSEGLVNPRALAIDLRNRHLYYSDWHRESPLIGRVDLDGSNNMPFVNTDLYLPNGLTVLEERRELCWVDAGMQRLSCIGLDGRNRRVVFAPLEYPFGLTVYNEQRFYWTDWKDNQIHSVSIYGDGYTSFAATIGGSGRLYGITAVPLQCKGTPSACAVNNGGCEYICLPGTTHVQCACPDNVKDLEGC</sequence>
<name>A0A0B2W2L9_TOXCA</name>
<dbReference type="PROSITE" id="PS50026">
    <property type="entry name" value="EGF_3"/>
    <property type="match status" value="10"/>
</dbReference>
<dbReference type="PROSITE" id="PS51120">
    <property type="entry name" value="LDLRB"/>
    <property type="match status" value="4"/>
</dbReference>
<evidence type="ECO:0000256" key="1">
    <source>
        <dbReference type="ARBA" id="ARBA00004302"/>
    </source>
</evidence>
<dbReference type="SUPFAM" id="SSF54511">
    <property type="entry name" value="GFP-like"/>
    <property type="match status" value="1"/>
</dbReference>
<dbReference type="GO" id="GO:0005509">
    <property type="term" value="F:calcium ion binding"/>
    <property type="evidence" value="ECO:0007669"/>
    <property type="project" value="InterPro"/>
</dbReference>